<evidence type="ECO:0000313" key="4">
    <source>
        <dbReference type="Proteomes" id="UP000318307"/>
    </source>
</evidence>
<reference evidence="3 4" key="1">
    <citation type="submission" date="2019-07" db="EMBL/GenBank/DDBJ databases">
        <title>Genome sequencing of 100 strains of the haloalkaliphilic chemolithoautotrophic sulfur-oxidizing bacterium Thioalkalivibrio.</title>
        <authorList>
            <person name="Muyzer G."/>
        </authorList>
    </citation>
    <scope>NUCLEOTIDE SEQUENCE [LARGE SCALE GENOMIC DNA]</scope>
    <source>
        <strain evidence="3 4">ASO4-4</strain>
    </source>
</reference>
<keyword evidence="4" id="KW-1185">Reference proteome</keyword>
<dbReference type="CDD" id="cd16329">
    <property type="entry name" value="LolA_like"/>
    <property type="match status" value="1"/>
</dbReference>
<feature type="domain" description="Uncharacterized protein TP-0789" evidence="2">
    <location>
        <begin position="84"/>
        <end position="262"/>
    </location>
</feature>
<gene>
    <name evidence="3" type="ORF">LZ24_01753</name>
</gene>
<protein>
    <submittedName>
        <fullName evidence="3">MucB/RseB-like sigma(E) regulatory protein</fullName>
    </submittedName>
</protein>
<evidence type="ECO:0000259" key="2">
    <source>
        <dbReference type="Pfam" id="PF17131"/>
    </source>
</evidence>
<keyword evidence="1" id="KW-0732">Signal</keyword>
<feature type="signal peptide" evidence="1">
    <location>
        <begin position="1"/>
        <end position="22"/>
    </location>
</feature>
<organism evidence="3 4">
    <name type="scientific">Desulfobotulus alkaliphilus</name>
    <dbReference type="NCBI Taxonomy" id="622671"/>
    <lineage>
        <taxon>Bacteria</taxon>
        <taxon>Pseudomonadati</taxon>
        <taxon>Thermodesulfobacteriota</taxon>
        <taxon>Desulfobacteria</taxon>
        <taxon>Desulfobacterales</taxon>
        <taxon>Desulfobacteraceae</taxon>
        <taxon>Desulfobotulus</taxon>
    </lineage>
</organism>
<sequence>MQAKTIITALLFFVLGAGSASADIGPFNPDTAGKEGRIIAERVEEFNRPAKDLSILASMTLLAGERVTDTRQVAIRQKNYGATDRYTMRFLDSIKRGTTFLTIENEDRDNDQYLYIPALGRARKIAVNDRQNSFEDTDFSYEDLGGRKLDDYTHERRSDAVFNDRECFRVESRAKDSSARYPRQLSWIDKENYLPLQVRFFGREGRLERVIVSGEVQKIEGIHIPFRTVARDLRASHTTTMEVREVEVNTGLDNSSFDPDRMGATWR</sequence>
<dbReference type="InterPro" id="IPR033399">
    <property type="entry name" value="TP_0789-like"/>
</dbReference>
<dbReference type="Pfam" id="PF17131">
    <property type="entry name" value="LolA_like"/>
    <property type="match status" value="1"/>
</dbReference>
<accession>A0A562RRK1</accession>
<proteinExistence type="predicted"/>
<name>A0A562RRK1_9BACT</name>
<evidence type="ECO:0000313" key="3">
    <source>
        <dbReference type="EMBL" id="TWI71737.1"/>
    </source>
</evidence>
<evidence type="ECO:0000256" key="1">
    <source>
        <dbReference type="SAM" id="SignalP"/>
    </source>
</evidence>
<comment type="caution">
    <text evidence="3">The sequence shown here is derived from an EMBL/GenBank/DDBJ whole genome shotgun (WGS) entry which is preliminary data.</text>
</comment>
<dbReference type="Proteomes" id="UP000318307">
    <property type="component" value="Unassembled WGS sequence"/>
</dbReference>
<dbReference type="RefSeq" id="WP_186443017.1">
    <property type="nucleotide sequence ID" value="NZ_VLLC01000012.1"/>
</dbReference>
<feature type="chain" id="PRO_5021832061" evidence="1">
    <location>
        <begin position="23"/>
        <end position="267"/>
    </location>
</feature>
<dbReference type="Gene3D" id="2.50.20.10">
    <property type="entry name" value="Lipoprotein localisation LolA/LolB/LppX"/>
    <property type="match status" value="1"/>
</dbReference>
<dbReference type="AlphaFoldDB" id="A0A562RRK1"/>
<dbReference type="EMBL" id="VLLC01000012">
    <property type="protein sequence ID" value="TWI71737.1"/>
    <property type="molecule type" value="Genomic_DNA"/>
</dbReference>